<dbReference type="InParanoid" id="A0A2H3DHP2"/>
<gene>
    <name evidence="1" type="ORF">ARMGADRAFT_1016374</name>
</gene>
<evidence type="ECO:0000313" key="2">
    <source>
        <dbReference type="Proteomes" id="UP000217790"/>
    </source>
</evidence>
<accession>A0A2H3DHP2</accession>
<evidence type="ECO:0000313" key="1">
    <source>
        <dbReference type="EMBL" id="PBK87773.1"/>
    </source>
</evidence>
<dbReference type="AlphaFoldDB" id="A0A2H3DHP2"/>
<reference evidence="2" key="1">
    <citation type="journal article" date="2017" name="Nat. Ecol. Evol.">
        <title>Genome expansion and lineage-specific genetic innovations in the forest pathogenic fungi Armillaria.</title>
        <authorList>
            <person name="Sipos G."/>
            <person name="Prasanna A.N."/>
            <person name="Walter M.C."/>
            <person name="O'Connor E."/>
            <person name="Balint B."/>
            <person name="Krizsan K."/>
            <person name="Kiss B."/>
            <person name="Hess J."/>
            <person name="Varga T."/>
            <person name="Slot J."/>
            <person name="Riley R."/>
            <person name="Boka B."/>
            <person name="Rigling D."/>
            <person name="Barry K."/>
            <person name="Lee J."/>
            <person name="Mihaltcheva S."/>
            <person name="LaButti K."/>
            <person name="Lipzen A."/>
            <person name="Waldron R."/>
            <person name="Moloney N.M."/>
            <person name="Sperisen C."/>
            <person name="Kredics L."/>
            <person name="Vagvoelgyi C."/>
            <person name="Patrignani A."/>
            <person name="Fitzpatrick D."/>
            <person name="Nagy I."/>
            <person name="Doyle S."/>
            <person name="Anderson J.B."/>
            <person name="Grigoriev I.V."/>
            <person name="Gueldener U."/>
            <person name="Muensterkoetter M."/>
            <person name="Nagy L.G."/>
        </authorList>
    </citation>
    <scope>NUCLEOTIDE SEQUENCE [LARGE SCALE GENOMIC DNA]</scope>
    <source>
        <strain evidence="2">Ar21-2</strain>
    </source>
</reference>
<dbReference type="Proteomes" id="UP000217790">
    <property type="component" value="Unassembled WGS sequence"/>
</dbReference>
<dbReference type="OrthoDB" id="2960169at2759"/>
<protein>
    <submittedName>
        <fullName evidence="1">Uncharacterized protein</fullName>
    </submittedName>
</protein>
<feature type="non-terminal residue" evidence="1">
    <location>
        <position position="50"/>
    </location>
</feature>
<proteinExistence type="predicted"/>
<name>A0A2H3DHP2_ARMGA</name>
<dbReference type="EMBL" id="KZ293676">
    <property type="protein sequence ID" value="PBK87773.1"/>
    <property type="molecule type" value="Genomic_DNA"/>
</dbReference>
<keyword evidence="2" id="KW-1185">Reference proteome</keyword>
<sequence>MLGCIEHSDLLRHTHKTEGLGACRQLRHEPIEYSIIAASYIAGPAEDRIA</sequence>
<organism evidence="1 2">
    <name type="scientific">Armillaria gallica</name>
    <name type="common">Bulbous honey fungus</name>
    <name type="synonym">Armillaria bulbosa</name>
    <dbReference type="NCBI Taxonomy" id="47427"/>
    <lineage>
        <taxon>Eukaryota</taxon>
        <taxon>Fungi</taxon>
        <taxon>Dikarya</taxon>
        <taxon>Basidiomycota</taxon>
        <taxon>Agaricomycotina</taxon>
        <taxon>Agaricomycetes</taxon>
        <taxon>Agaricomycetidae</taxon>
        <taxon>Agaricales</taxon>
        <taxon>Marasmiineae</taxon>
        <taxon>Physalacriaceae</taxon>
        <taxon>Armillaria</taxon>
    </lineage>
</organism>